<evidence type="ECO:0000256" key="2">
    <source>
        <dbReference type="ARBA" id="ARBA00023002"/>
    </source>
</evidence>
<reference evidence="5" key="1">
    <citation type="journal article" date="2015" name="Nature">
        <title>Complex archaea that bridge the gap between prokaryotes and eukaryotes.</title>
        <authorList>
            <person name="Spang A."/>
            <person name="Saw J.H."/>
            <person name="Jorgensen S.L."/>
            <person name="Zaremba-Niedzwiedzka K."/>
            <person name="Martijn J."/>
            <person name="Lind A.E."/>
            <person name="van Eijk R."/>
            <person name="Schleper C."/>
            <person name="Guy L."/>
            <person name="Ettema T.J."/>
        </authorList>
    </citation>
    <scope>NUCLEOTIDE SEQUENCE</scope>
</reference>
<dbReference type="PANTHER" id="PTHR42789:SF1">
    <property type="entry name" value="D-ISOMER SPECIFIC 2-HYDROXYACID DEHYDROGENASE FAMILY PROTEIN (AFU_ORTHOLOGUE AFUA_6G10090)"/>
    <property type="match status" value="1"/>
</dbReference>
<accession>A0A0F8XYG0</accession>
<gene>
    <name evidence="5" type="ORF">LCGC14_2965300</name>
</gene>
<feature type="domain" description="D-isomer specific 2-hydroxyacid dehydrogenase NAD-binding" evidence="4">
    <location>
        <begin position="2"/>
        <end position="65"/>
    </location>
</feature>
<dbReference type="GO" id="GO:0051287">
    <property type="term" value="F:NAD binding"/>
    <property type="evidence" value="ECO:0007669"/>
    <property type="project" value="InterPro"/>
</dbReference>
<keyword evidence="2" id="KW-0560">Oxidoreductase</keyword>
<keyword evidence="3" id="KW-0520">NAD</keyword>
<comment type="caution">
    <text evidence="5">The sequence shown here is derived from an EMBL/GenBank/DDBJ whole genome shotgun (WGS) entry which is preliminary data.</text>
</comment>
<sequence length="104" mass="11625">FINKMKHGSYLINTSRGEILDEKALLWFLDNSEILKGVALDVFSEEPYEGPLLAYDNVIFTSHAGSMTLSTRIDMEVQAVNDCMAVLNGFKPKNVVPIMVKEVC</sequence>
<organism evidence="5">
    <name type="scientific">marine sediment metagenome</name>
    <dbReference type="NCBI Taxonomy" id="412755"/>
    <lineage>
        <taxon>unclassified sequences</taxon>
        <taxon>metagenomes</taxon>
        <taxon>ecological metagenomes</taxon>
    </lineage>
</organism>
<evidence type="ECO:0000259" key="4">
    <source>
        <dbReference type="Pfam" id="PF02826"/>
    </source>
</evidence>
<dbReference type="AlphaFoldDB" id="A0A0F8XYG0"/>
<dbReference type="PROSITE" id="PS00671">
    <property type="entry name" value="D_2_HYDROXYACID_DH_3"/>
    <property type="match status" value="1"/>
</dbReference>
<dbReference type="Pfam" id="PF02826">
    <property type="entry name" value="2-Hacid_dh_C"/>
    <property type="match status" value="1"/>
</dbReference>
<evidence type="ECO:0000313" key="5">
    <source>
        <dbReference type="EMBL" id="KKK66320.1"/>
    </source>
</evidence>
<dbReference type="InterPro" id="IPR036291">
    <property type="entry name" value="NAD(P)-bd_dom_sf"/>
</dbReference>
<evidence type="ECO:0000256" key="1">
    <source>
        <dbReference type="ARBA" id="ARBA00005854"/>
    </source>
</evidence>
<dbReference type="EMBL" id="LAZR01060132">
    <property type="protein sequence ID" value="KKK66320.1"/>
    <property type="molecule type" value="Genomic_DNA"/>
</dbReference>
<proteinExistence type="inferred from homology"/>
<dbReference type="PANTHER" id="PTHR42789">
    <property type="entry name" value="D-ISOMER SPECIFIC 2-HYDROXYACID DEHYDROGENASE FAMILY PROTEIN (AFU_ORTHOLOGUE AFUA_6G10090)"/>
    <property type="match status" value="1"/>
</dbReference>
<dbReference type="InterPro" id="IPR006140">
    <property type="entry name" value="D-isomer_DH_NAD-bd"/>
</dbReference>
<name>A0A0F8XYG0_9ZZZZ</name>
<dbReference type="Gene3D" id="3.40.50.720">
    <property type="entry name" value="NAD(P)-binding Rossmann-like Domain"/>
    <property type="match status" value="2"/>
</dbReference>
<dbReference type="InterPro" id="IPR050857">
    <property type="entry name" value="D-2-hydroxyacid_DH"/>
</dbReference>
<dbReference type="GO" id="GO:0016491">
    <property type="term" value="F:oxidoreductase activity"/>
    <property type="evidence" value="ECO:0007669"/>
    <property type="project" value="UniProtKB-KW"/>
</dbReference>
<protein>
    <recommendedName>
        <fullName evidence="4">D-isomer specific 2-hydroxyacid dehydrogenase NAD-binding domain-containing protein</fullName>
    </recommendedName>
</protein>
<dbReference type="InterPro" id="IPR029753">
    <property type="entry name" value="D-isomer_DH_CS"/>
</dbReference>
<dbReference type="SUPFAM" id="SSF51735">
    <property type="entry name" value="NAD(P)-binding Rossmann-fold domains"/>
    <property type="match status" value="1"/>
</dbReference>
<feature type="non-terminal residue" evidence="5">
    <location>
        <position position="1"/>
    </location>
</feature>
<comment type="similarity">
    <text evidence="1">Belongs to the D-isomer specific 2-hydroxyacid dehydrogenase family.</text>
</comment>
<evidence type="ECO:0000256" key="3">
    <source>
        <dbReference type="ARBA" id="ARBA00023027"/>
    </source>
</evidence>